<sequence>MVTQVEMLSNVFVLFATHPDRDTFRFIKQLHRHIIHISMI</sequence>
<name>A0A655QHX1_VIBCL</name>
<evidence type="ECO:0000313" key="2">
    <source>
        <dbReference type="Proteomes" id="UP000041770"/>
    </source>
</evidence>
<organism evidence="1 2">
    <name type="scientific">Vibrio cholerae</name>
    <dbReference type="NCBI Taxonomy" id="666"/>
    <lineage>
        <taxon>Bacteria</taxon>
        <taxon>Pseudomonadati</taxon>
        <taxon>Pseudomonadota</taxon>
        <taxon>Gammaproteobacteria</taxon>
        <taxon>Vibrionales</taxon>
        <taxon>Vibrionaceae</taxon>
        <taxon>Vibrio</taxon>
    </lineage>
</organism>
<protein>
    <submittedName>
        <fullName evidence="1">Uncharacterized protein</fullName>
    </submittedName>
</protein>
<accession>A0A655QHX1</accession>
<gene>
    <name evidence="1" type="ORF">ERS013200_00458</name>
</gene>
<dbReference type="EMBL" id="CWQY01000002">
    <property type="protein sequence ID" value="CSC06391.1"/>
    <property type="molecule type" value="Genomic_DNA"/>
</dbReference>
<reference evidence="1 2" key="1">
    <citation type="submission" date="2015-07" db="EMBL/GenBank/DDBJ databases">
        <authorList>
            <consortium name="Pathogen Informatics"/>
        </authorList>
    </citation>
    <scope>NUCLEOTIDE SEQUENCE [LARGE SCALE GENOMIC DNA]</scope>
    <source>
        <strain evidence="1 2">A316</strain>
    </source>
</reference>
<dbReference type="Proteomes" id="UP000041770">
    <property type="component" value="Unassembled WGS sequence"/>
</dbReference>
<dbReference type="AlphaFoldDB" id="A0A655QHX1"/>
<evidence type="ECO:0000313" key="1">
    <source>
        <dbReference type="EMBL" id="CSC06391.1"/>
    </source>
</evidence>
<proteinExistence type="predicted"/>